<feature type="transmembrane region" description="Helical" evidence="8">
    <location>
        <begin position="20"/>
        <end position="42"/>
    </location>
</feature>
<sequence>MSVISNPYDSIRKKRQRAPLYLLLSAGFISLLMLIPLCYLVLRASQAEYNQLIELVFRARNWQLLLNTLSLTGGVLLIGTLLALPLAWLVTRSNIAAKRGLTVLAIVPLAIPGYVMAYALLGIGGNMGALAHLFGLRISNISGYWGAVWALALYTYPYIFLNLRAALLGLDSSLEESAHSLGYSRFATFRFIMLPHLLPALLAGYIVVALYVLGDFGAVALMRYEAFSFAIFNQYSGAFDRIYAAWLSIMLLALAGSFLLVEYYLLKRKRLASVGSGIARQAKPFILGHWALPAWLYIGTVFLLSIGLPLAMLSYWMIVIPPDYSLLMQVPFTFARSALAAAPAALLAAIMAIPLCYLATRYPSPLTRTMERCAYIGYALPPLTLALAMVFFALHSAFFLYQTLTLLIFTWSLATLALAMGPIRSALIQTRKNTEEAAQSLGYSSVACFFYVVLPRLRRGILASLALVFLFCMKELPITFLLAPTGYHTLAVTVFSRTSEGMMAEAAPFATAIVLFSSLSIGLILNREKIKGIE</sequence>
<evidence type="ECO:0000256" key="3">
    <source>
        <dbReference type="ARBA" id="ARBA00022475"/>
    </source>
</evidence>
<reference evidence="11" key="1">
    <citation type="submission" date="2017-02" db="EMBL/GenBank/DDBJ databases">
        <authorList>
            <person name="Varghese N."/>
            <person name="Submissions S."/>
        </authorList>
    </citation>
    <scope>NUCLEOTIDE SEQUENCE [LARGE SCALE GENOMIC DNA]</scope>
    <source>
        <strain evidence="11">DSM 19608</strain>
    </source>
</reference>
<dbReference type="Pfam" id="PF00528">
    <property type="entry name" value="BPD_transp_1"/>
    <property type="match status" value="2"/>
</dbReference>
<keyword evidence="5 8" id="KW-0812">Transmembrane</keyword>
<feature type="transmembrane region" description="Helical" evidence="8">
    <location>
        <begin position="503"/>
        <end position="525"/>
    </location>
</feature>
<keyword evidence="2 8" id="KW-0813">Transport</keyword>
<dbReference type="PANTHER" id="PTHR43357">
    <property type="entry name" value="INNER MEMBRANE ABC TRANSPORTER PERMEASE PROTEIN YDCV"/>
    <property type="match status" value="1"/>
</dbReference>
<feature type="domain" description="ABC transmembrane type-1" evidence="9">
    <location>
        <begin position="334"/>
        <end position="525"/>
    </location>
</feature>
<keyword evidence="7 8" id="KW-0472">Membrane</keyword>
<dbReference type="EMBL" id="FUXB01000007">
    <property type="protein sequence ID" value="SJZ89304.1"/>
    <property type="molecule type" value="Genomic_DNA"/>
</dbReference>
<keyword evidence="11" id="KW-1185">Reference proteome</keyword>
<evidence type="ECO:0000313" key="11">
    <source>
        <dbReference type="Proteomes" id="UP000190834"/>
    </source>
</evidence>
<feature type="transmembrane region" description="Helical" evidence="8">
    <location>
        <begin position="372"/>
        <end position="393"/>
    </location>
</feature>
<evidence type="ECO:0000256" key="8">
    <source>
        <dbReference type="RuleBase" id="RU363032"/>
    </source>
</evidence>
<dbReference type="InterPro" id="IPR000515">
    <property type="entry name" value="MetI-like"/>
</dbReference>
<dbReference type="GO" id="GO:0005886">
    <property type="term" value="C:plasma membrane"/>
    <property type="evidence" value="ECO:0007669"/>
    <property type="project" value="UniProtKB-SubCell"/>
</dbReference>
<feature type="transmembrane region" description="Helical" evidence="8">
    <location>
        <begin position="243"/>
        <end position="266"/>
    </location>
</feature>
<keyword evidence="6 8" id="KW-1133">Transmembrane helix</keyword>
<dbReference type="GO" id="GO:0055085">
    <property type="term" value="P:transmembrane transport"/>
    <property type="evidence" value="ECO:0007669"/>
    <property type="project" value="InterPro"/>
</dbReference>
<feature type="domain" description="ABC transmembrane type-1" evidence="9">
    <location>
        <begin position="65"/>
        <end position="260"/>
    </location>
</feature>
<evidence type="ECO:0000256" key="6">
    <source>
        <dbReference type="ARBA" id="ARBA00022989"/>
    </source>
</evidence>
<protein>
    <submittedName>
        <fullName evidence="10">Iron(III) transport system permease protein</fullName>
    </submittedName>
</protein>
<feature type="transmembrane region" description="Helical" evidence="8">
    <location>
        <begin position="191"/>
        <end position="213"/>
    </location>
</feature>
<dbReference type="SUPFAM" id="SSF161098">
    <property type="entry name" value="MetI-like"/>
    <property type="match status" value="2"/>
</dbReference>
<evidence type="ECO:0000256" key="4">
    <source>
        <dbReference type="ARBA" id="ARBA00022519"/>
    </source>
</evidence>
<evidence type="ECO:0000256" key="1">
    <source>
        <dbReference type="ARBA" id="ARBA00004429"/>
    </source>
</evidence>
<comment type="similarity">
    <text evidence="8">Belongs to the binding-protein-dependent transport system permease family.</text>
</comment>
<organism evidence="10 11">
    <name type="scientific">Vibrio cincinnatiensis DSM 19608</name>
    <dbReference type="NCBI Taxonomy" id="1123491"/>
    <lineage>
        <taxon>Bacteria</taxon>
        <taxon>Pseudomonadati</taxon>
        <taxon>Pseudomonadota</taxon>
        <taxon>Gammaproteobacteria</taxon>
        <taxon>Vibrionales</taxon>
        <taxon>Vibrionaceae</taxon>
        <taxon>Vibrio</taxon>
    </lineage>
</organism>
<dbReference type="Gene3D" id="1.10.3720.10">
    <property type="entry name" value="MetI-like"/>
    <property type="match status" value="2"/>
</dbReference>
<evidence type="ECO:0000256" key="2">
    <source>
        <dbReference type="ARBA" id="ARBA00022448"/>
    </source>
</evidence>
<dbReference type="InterPro" id="IPR035906">
    <property type="entry name" value="MetI-like_sf"/>
</dbReference>
<evidence type="ECO:0000256" key="5">
    <source>
        <dbReference type="ARBA" id="ARBA00022692"/>
    </source>
</evidence>
<proteinExistence type="inferred from homology"/>
<keyword evidence="3" id="KW-1003">Cell membrane</keyword>
<dbReference type="PROSITE" id="PS50928">
    <property type="entry name" value="ABC_TM1"/>
    <property type="match status" value="2"/>
</dbReference>
<feature type="transmembrane region" description="Helical" evidence="8">
    <location>
        <begin position="144"/>
        <end position="170"/>
    </location>
</feature>
<dbReference type="Proteomes" id="UP000190834">
    <property type="component" value="Unassembled WGS sequence"/>
</dbReference>
<feature type="transmembrane region" description="Helical" evidence="8">
    <location>
        <begin position="338"/>
        <end position="360"/>
    </location>
</feature>
<dbReference type="CDD" id="cd06261">
    <property type="entry name" value="TM_PBP2"/>
    <property type="match status" value="2"/>
</dbReference>
<dbReference type="OrthoDB" id="9790211at2"/>
<keyword evidence="4" id="KW-0997">Cell inner membrane</keyword>
<evidence type="ECO:0000256" key="7">
    <source>
        <dbReference type="ARBA" id="ARBA00023136"/>
    </source>
</evidence>
<evidence type="ECO:0000313" key="10">
    <source>
        <dbReference type="EMBL" id="SJZ89304.1"/>
    </source>
</evidence>
<feature type="transmembrane region" description="Helical" evidence="8">
    <location>
        <begin position="287"/>
        <end position="318"/>
    </location>
</feature>
<name>A0A1T4PCP6_VIBCI</name>
<dbReference type="GeneID" id="70582797"/>
<dbReference type="AlphaFoldDB" id="A0A1T4PCP6"/>
<accession>A0A1T4PCP6</accession>
<gene>
    <name evidence="10" type="ORF">SAMN02745782_01669</name>
</gene>
<feature type="transmembrane region" description="Helical" evidence="8">
    <location>
        <begin position="62"/>
        <end position="89"/>
    </location>
</feature>
<feature type="transmembrane region" description="Helical" evidence="8">
    <location>
        <begin position="461"/>
        <end position="483"/>
    </location>
</feature>
<dbReference type="RefSeq" id="WP_078926066.1">
    <property type="nucleotide sequence ID" value="NZ_FUXB01000007.1"/>
</dbReference>
<feature type="transmembrane region" description="Helical" evidence="8">
    <location>
        <begin position="101"/>
        <end position="124"/>
    </location>
</feature>
<dbReference type="PANTHER" id="PTHR43357:SF3">
    <property type="entry name" value="FE(3+)-TRANSPORT SYSTEM PERMEASE PROTEIN FBPB 2"/>
    <property type="match status" value="1"/>
</dbReference>
<comment type="subcellular location">
    <subcellularLocation>
        <location evidence="1">Cell inner membrane</location>
        <topology evidence="1">Multi-pass membrane protein</topology>
    </subcellularLocation>
    <subcellularLocation>
        <location evidence="8">Cell membrane</location>
        <topology evidence="8">Multi-pass membrane protein</topology>
    </subcellularLocation>
</comment>
<feature type="transmembrane region" description="Helical" evidence="8">
    <location>
        <begin position="399"/>
        <end position="423"/>
    </location>
</feature>
<evidence type="ECO:0000259" key="9">
    <source>
        <dbReference type="PROSITE" id="PS50928"/>
    </source>
</evidence>
<dbReference type="STRING" id="1123491.SAMN02745782_01669"/>